<dbReference type="EMBL" id="JAAOAN010000044">
    <property type="protein sequence ID" value="KAF5724201.1"/>
    <property type="molecule type" value="Genomic_DNA"/>
</dbReference>
<reference evidence="3 4" key="1">
    <citation type="submission" date="2020-05" db="EMBL/GenBank/DDBJ databases">
        <title>Identification and distribution of gene clusters putatively required for synthesis of sphingolipid metabolism inhibitors in phylogenetically diverse species of the filamentous fungus Fusarium.</title>
        <authorList>
            <person name="Kim H.-S."/>
            <person name="Busman M."/>
            <person name="Brown D.W."/>
            <person name="Divon H."/>
            <person name="Uhlig S."/>
            <person name="Proctor R.H."/>
        </authorList>
    </citation>
    <scope>NUCLEOTIDE SEQUENCE [LARGE SCALE GENOMIC DNA]</scope>
    <source>
        <strain evidence="3 4">NRRL 66235</strain>
    </source>
</reference>
<proteinExistence type="predicted"/>
<evidence type="ECO:0000313" key="3">
    <source>
        <dbReference type="EMBL" id="KAF5724201.1"/>
    </source>
</evidence>
<dbReference type="Pfam" id="PF26082">
    <property type="entry name" value="zf-C2H2_AcuF"/>
    <property type="match status" value="1"/>
</dbReference>
<evidence type="ECO:0000256" key="1">
    <source>
        <dbReference type="SAM" id="MobiDB-lite"/>
    </source>
</evidence>
<feature type="region of interest" description="Disordered" evidence="1">
    <location>
        <begin position="768"/>
        <end position="852"/>
    </location>
</feature>
<feature type="compositionally biased region" description="Basic and acidic residues" evidence="1">
    <location>
        <begin position="108"/>
        <end position="124"/>
    </location>
</feature>
<dbReference type="Proteomes" id="UP000544331">
    <property type="component" value="Unassembled WGS sequence"/>
</dbReference>
<dbReference type="Pfam" id="PF26118">
    <property type="entry name" value="DUF8035"/>
    <property type="match status" value="1"/>
</dbReference>
<evidence type="ECO:0000313" key="4">
    <source>
        <dbReference type="Proteomes" id="UP000544331"/>
    </source>
</evidence>
<organism evidence="3 4">
    <name type="scientific">Fusarium mundagurra</name>
    <dbReference type="NCBI Taxonomy" id="1567541"/>
    <lineage>
        <taxon>Eukaryota</taxon>
        <taxon>Fungi</taxon>
        <taxon>Dikarya</taxon>
        <taxon>Ascomycota</taxon>
        <taxon>Pezizomycotina</taxon>
        <taxon>Sordariomycetes</taxon>
        <taxon>Hypocreomycetidae</taxon>
        <taxon>Hypocreales</taxon>
        <taxon>Nectriaceae</taxon>
        <taxon>Fusarium</taxon>
        <taxon>Fusarium fujikuroi species complex</taxon>
    </lineage>
</organism>
<feature type="compositionally biased region" description="Basic and acidic residues" evidence="1">
    <location>
        <begin position="768"/>
        <end position="777"/>
    </location>
</feature>
<accession>A0A8H5Z6W5</accession>
<dbReference type="AlphaFoldDB" id="A0A8H5Z6W5"/>
<feature type="region of interest" description="Disordered" evidence="1">
    <location>
        <begin position="479"/>
        <end position="553"/>
    </location>
</feature>
<feature type="compositionally biased region" description="Acidic residues" evidence="1">
    <location>
        <begin position="482"/>
        <end position="491"/>
    </location>
</feature>
<feature type="compositionally biased region" description="Acidic residues" evidence="1">
    <location>
        <begin position="132"/>
        <end position="147"/>
    </location>
</feature>
<dbReference type="Gene3D" id="3.30.160.60">
    <property type="entry name" value="Classic Zinc Finger"/>
    <property type="match status" value="1"/>
</dbReference>
<dbReference type="InterPro" id="IPR013087">
    <property type="entry name" value="Znf_C2H2_type"/>
</dbReference>
<feature type="region of interest" description="Disordered" evidence="1">
    <location>
        <begin position="617"/>
        <end position="649"/>
    </location>
</feature>
<comment type="caution">
    <text evidence="3">The sequence shown here is derived from an EMBL/GenBank/DDBJ whole genome shotgun (WGS) entry which is preliminary data.</text>
</comment>
<dbReference type="Pfam" id="PF26176">
    <property type="entry name" value="zf_C2H2_17_2"/>
    <property type="match status" value="1"/>
</dbReference>
<dbReference type="SMART" id="SM00355">
    <property type="entry name" value="ZnF_C2H2"/>
    <property type="match status" value="4"/>
</dbReference>
<name>A0A8H5Z6W5_9HYPO</name>
<dbReference type="InterPro" id="IPR059095">
    <property type="entry name" value="Znf_C2H2_17_2nd"/>
</dbReference>
<feature type="domain" description="C2H2-type" evidence="2">
    <location>
        <begin position="390"/>
        <end position="412"/>
    </location>
</feature>
<evidence type="ECO:0000259" key="2">
    <source>
        <dbReference type="PROSITE" id="PS00028"/>
    </source>
</evidence>
<dbReference type="InterPro" id="IPR058348">
    <property type="entry name" value="DUF8035"/>
</dbReference>
<keyword evidence="4" id="KW-1185">Reference proteome</keyword>
<dbReference type="PANTHER" id="PTHR35391:SF7">
    <property type="entry name" value="C2H2-TYPE DOMAIN-CONTAINING PROTEIN"/>
    <property type="match status" value="1"/>
</dbReference>
<feature type="compositionally biased region" description="Pro residues" evidence="1">
    <location>
        <begin position="817"/>
        <end position="830"/>
    </location>
</feature>
<feature type="region of interest" description="Disordered" evidence="1">
    <location>
        <begin position="107"/>
        <end position="147"/>
    </location>
</feature>
<dbReference type="OrthoDB" id="6133115at2759"/>
<gene>
    <name evidence="3" type="ORF">FMUND_1103</name>
</gene>
<sequence length="884" mass="99946">MEGNQERMPIAHNVRNVLKLFRTVATSYNHEVDSLDGQDESHSLQELLLTLENENIRFKMWAGNLAAHQRGPVSLDHRLREAPHVQEQVLYLLRDLSESIEDTIPLITRREPRKGSRDVEDKPESFPGGSDQDSDDSFTDSDLDDDENISPETILSMLCTDIAEAIDCLLRLSVAIANPAPHERFRNLGVGPDEDVSFYKSHDVRYVQDKFPKISQDLPGVLGKFITRRRQFFKYRESHHAKLAAGLDQESHKDTSRTEIVPNTVASSLPEHFKGSGVIDEDNRSDMAMSETSYATSAGYLMLEDGEMKPAPPLKVPPRPPEADKGVFECPFCYRMITANTRGAWKRHVFGDLRPYTCLFSRCAESNTDFDRRHRWQLHVSQYHWRTWSCPFKCENTFPSAVELGDHIRHQHLPNASEAHLSTVVARGEVSVSNDVTKQCPLCTRAISGLKSYIKHVGRHLEQLALHALPKIEDKELKDDVESCEQNDESSELGAISVDNDSETSSKAGEWPETGETDNQVASRGPHAMTFGHDSEGEVTAGDTPMPPAASFISSGLPEVEAAIMKKLENIDLDIAATQGNAKFKVGEMTKAKIKAAVEESVEEYVEKEFARLSEQAQTGLEEHKQPPTDPSEEAGPAPQDSRPTYTRMSRRHISIETLRESNINFDFDADPDYVLVEGSVPEWEQDRLWEHTQLIREKRVDTLQRESLSDSGEPEYEWVRKKNRRQTKTPLRFYDYQDTPFLCSYEGCERAVPGNGFSHQWNLQDHKNHVHNDHGSSGDYSSQPGERKPSPPPRPPSTDDPRRIHVGTTSRERETPPSPSPSSPPPMPFNLPEMNYGYTDTTSSNPPERPAPQPVTYYWKCCHCLETWHWALFTVSQENSPGK</sequence>
<dbReference type="PANTHER" id="PTHR35391">
    <property type="entry name" value="C2H2-TYPE DOMAIN-CONTAINING PROTEIN-RELATED"/>
    <property type="match status" value="1"/>
</dbReference>
<dbReference type="PROSITE" id="PS00028">
    <property type="entry name" value="ZINC_FINGER_C2H2_1"/>
    <property type="match status" value="1"/>
</dbReference>
<dbReference type="InterPro" id="IPR058925">
    <property type="entry name" value="zf-C2H2_AcuF"/>
</dbReference>
<protein>
    <submittedName>
        <fullName evidence="3">Transcription factor Cys6</fullName>
    </submittedName>
</protein>